<dbReference type="EMBL" id="LAZR01058186">
    <property type="protein sequence ID" value="KKK70449.1"/>
    <property type="molecule type" value="Genomic_DNA"/>
</dbReference>
<protein>
    <submittedName>
        <fullName evidence="1">Uncharacterized protein</fullName>
    </submittedName>
</protein>
<reference evidence="1" key="1">
    <citation type="journal article" date="2015" name="Nature">
        <title>Complex archaea that bridge the gap between prokaryotes and eukaryotes.</title>
        <authorList>
            <person name="Spang A."/>
            <person name="Saw J.H."/>
            <person name="Jorgensen S.L."/>
            <person name="Zaremba-Niedzwiedzka K."/>
            <person name="Martijn J."/>
            <person name="Lind A.E."/>
            <person name="van Eijk R."/>
            <person name="Schleper C."/>
            <person name="Guy L."/>
            <person name="Ettema T.J."/>
        </authorList>
    </citation>
    <scope>NUCLEOTIDE SEQUENCE</scope>
</reference>
<accession>A0A0F8ZVM3</accession>
<proteinExistence type="predicted"/>
<gene>
    <name evidence="1" type="ORF">LCGC14_2923880</name>
</gene>
<sequence>MKKLLLSFGNWSVCESDDKLGYQDKGRCEVYAEHDSCREVSLSGVASWSWEFDDGVRRNGYEACWECEARVPDDVIAVVVLHNWGRRRN</sequence>
<organism evidence="1">
    <name type="scientific">marine sediment metagenome</name>
    <dbReference type="NCBI Taxonomy" id="412755"/>
    <lineage>
        <taxon>unclassified sequences</taxon>
        <taxon>metagenomes</taxon>
        <taxon>ecological metagenomes</taxon>
    </lineage>
</organism>
<dbReference type="AlphaFoldDB" id="A0A0F8ZVM3"/>
<comment type="caution">
    <text evidence="1">The sequence shown here is derived from an EMBL/GenBank/DDBJ whole genome shotgun (WGS) entry which is preliminary data.</text>
</comment>
<evidence type="ECO:0000313" key="1">
    <source>
        <dbReference type="EMBL" id="KKK70449.1"/>
    </source>
</evidence>
<name>A0A0F8ZVM3_9ZZZZ</name>